<dbReference type="Proteomes" id="UP000189701">
    <property type="component" value="Unplaced"/>
</dbReference>
<reference evidence="2" key="2">
    <citation type="submission" date="2025-08" db="UniProtKB">
        <authorList>
            <consortium name="RefSeq"/>
        </authorList>
    </citation>
    <scope>IDENTIFICATION</scope>
    <source>
        <tissue evidence="2">Leaf</tissue>
    </source>
</reference>
<name>A0A1U7XR90_NICSY</name>
<keyword evidence="1" id="KW-1185">Reference proteome</keyword>
<dbReference type="RefSeq" id="XP_009794587.1">
    <property type="nucleotide sequence ID" value="XM_009796285.1"/>
</dbReference>
<dbReference type="eggNOG" id="KOG1075">
    <property type="taxonomic scope" value="Eukaryota"/>
</dbReference>
<reference evidence="1" key="1">
    <citation type="journal article" date="2013" name="Genome Biol.">
        <title>Reference genomes and transcriptomes of Nicotiana sylvestris and Nicotiana tomentosiformis.</title>
        <authorList>
            <person name="Sierro N."/>
            <person name="Battey J.N."/>
            <person name="Ouadi S."/>
            <person name="Bovet L."/>
            <person name="Goepfert S."/>
            <person name="Bakaher N."/>
            <person name="Peitsch M.C."/>
            <person name="Ivanov N.V."/>
        </authorList>
    </citation>
    <scope>NUCLEOTIDE SEQUENCE [LARGE SCALE GENOMIC DNA]</scope>
</reference>
<dbReference type="OrthoDB" id="1303235at2759"/>
<gene>
    <name evidence="2" type="primary">LOC104241344</name>
</gene>
<accession>A0A1U7XR90</accession>
<dbReference type="AlphaFoldDB" id="A0A1U7XR90"/>
<evidence type="ECO:0000313" key="1">
    <source>
        <dbReference type="Proteomes" id="UP000189701"/>
    </source>
</evidence>
<protein>
    <submittedName>
        <fullName evidence="2">Uncharacterized protein LOC104241344</fullName>
    </submittedName>
</protein>
<evidence type="ECO:0000313" key="2">
    <source>
        <dbReference type="RefSeq" id="XP_009794587.1"/>
    </source>
</evidence>
<organism evidence="1 2">
    <name type="scientific">Nicotiana sylvestris</name>
    <name type="common">Wood tobacco</name>
    <name type="synonym">South American tobacco</name>
    <dbReference type="NCBI Taxonomy" id="4096"/>
    <lineage>
        <taxon>Eukaryota</taxon>
        <taxon>Viridiplantae</taxon>
        <taxon>Streptophyta</taxon>
        <taxon>Embryophyta</taxon>
        <taxon>Tracheophyta</taxon>
        <taxon>Spermatophyta</taxon>
        <taxon>Magnoliopsida</taxon>
        <taxon>eudicotyledons</taxon>
        <taxon>Gunneridae</taxon>
        <taxon>Pentapetalae</taxon>
        <taxon>asterids</taxon>
        <taxon>lamiids</taxon>
        <taxon>Solanales</taxon>
        <taxon>Solanaceae</taxon>
        <taxon>Nicotianoideae</taxon>
        <taxon>Nicotianeae</taxon>
        <taxon>Nicotiana</taxon>
    </lineage>
</organism>
<sequence>MPTKIAADSFESVTAKGRSKLNQEARRNMNRIFSITDSEGIHRTDMDAIAKAFIDFYTKLLGTSNKEREHVNSGLVRQGQIVTAEQREMLEAEFTENEVKRALWAINSEKLPGPDDYGSKFFKDSWDVVGKNVMVAVLEFFQTGEMLKVLNHTVITVIPKSSHATNMGDYGPIAGCNTV</sequence>
<proteinExistence type="predicted"/>